<dbReference type="Proteomes" id="UP000314294">
    <property type="component" value="Unassembled WGS sequence"/>
</dbReference>
<organism evidence="2 3">
    <name type="scientific">Liparis tanakae</name>
    <name type="common">Tanaka's snailfish</name>
    <dbReference type="NCBI Taxonomy" id="230148"/>
    <lineage>
        <taxon>Eukaryota</taxon>
        <taxon>Metazoa</taxon>
        <taxon>Chordata</taxon>
        <taxon>Craniata</taxon>
        <taxon>Vertebrata</taxon>
        <taxon>Euteleostomi</taxon>
        <taxon>Actinopterygii</taxon>
        <taxon>Neopterygii</taxon>
        <taxon>Teleostei</taxon>
        <taxon>Neoteleostei</taxon>
        <taxon>Acanthomorphata</taxon>
        <taxon>Eupercaria</taxon>
        <taxon>Perciformes</taxon>
        <taxon>Cottioidei</taxon>
        <taxon>Cottales</taxon>
        <taxon>Liparidae</taxon>
        <taxon>Liparis</taxon>
    </lineage>
</organism>
<proteinExistence type="predicted"/>
<feature type="region of interest" description="Disordered" evidence="1">
    <location>
        <begin position="306"/>
        <end position="336"/>
    </location>
</feature>
<feature type="compositionally biased region" description="Basic and acidic residues" evidence="1">
    <location>
        <begin position="234"/>
        <end position="243"/>
    </location>
</feature>
<protein>
    <submittedName>
        <fullName evidence="2">Uncharacterized protein</fullName>
    </submittedName>
</protein>
<dbReference type="AlphaFoldDB" id="A0A4Z2FUI8"/>
<name>A0A4Z2FUI8_9TELE</name>
<evidence type="ECO:0000313" key="2">
    <source>
        <dbReference type="EMBL" id="TNN44012.1"/>
    </source>
</evidence>
<reference evidence="2 3" key="1">
    <citation type="submission" date="2019-03" db="EMBL/GenBank/DDBJ databases">
        <title>First draft genome of Liparis tanakae, snailfish: a comprehensive survey of snailfish specific genes.</title>
        <authorList>
            <person name="Kim W."/>
            <person name="Song I."/>
            <person name="Jeong J.-H."/>
            <person name="Kim D."/>
            <person name="Kim S."/>
            <person name="Ryu S."/>
            <person name="Song J.Y."/>
            <person name="Lee S.K."/>
        </authorList>
    </citation>
    <scope>NUCLEOTIDE SEQUENCE [LARGE SCALE GENOMIC DNA]</scope>
    <source>
        <tissue evidence="2">Muscle</tissue>
    </source>
</reference>
<dbReference type="EMBL" id="SRLO01000929">
    <property type="protein sequence ID" value="TNN44012.1"/>
    <property type="molecule type" value="Genomic_DNA"/>
</dbReference>
<feature type="region of interest" description="Disordered" evidence="1">
    <location>
        <begin position="232"/>
        <end position="283"/>
    </location>
</feature>
<evidence type="ECO:0000256" key="1">
    <source>
        <dbReference type="SAM" id="MobiDB-lite"/>
    </source>
</evidence>
<comment type="caution">
    <text evidence="2">The sequence shown here is derived from an EMBL/GenBank/DDBJ whole genome shotgun (WGS) entry which is preliminary data.</text>
</comment>
<keyword evidence="3" id="KW-1185">Reference proteome</keyword>
<evidence type="ECO:0000313" key="3">
    <source>
        <dbReference type="Proteomes" id="UP000314294"/>
    </source>
</evidence>
<feature type="region of interest" description="Disordered" evidence="1">
    <location>
        <begin position="139"/>
        <end position="158"/>
    </location>
</feature>
<gene>
    <name evidence="2" type="ORF">EYF80_045777</name>
</gene>
<accession>A0A4Z2FUI8</accession>
<sequence>MQLEKPATDGDRWSPFRLKEGAAGPSWYRMGTLTILWLECGMCAASRSAASCLFHLFLRFWNQILTCVSVRWRDTARPALSELLRYRFRSKVDSSWNTWLRLNTVRVFFFRVAEDASQPVCASSLSSVRWLSAVFRSGSSLPSVSGSDTAGEHRSPVDTEQWSSGLVLSLGPGGKNTFRNISMPVFPSPLNVSGTVGDPQGAGWENTCPMSPLYSLCVVSNALKLRAAPPRYHWRGESPDRAAEPPAAGGELSSAGCALWTRPPEPVSAPRLPSSPLRPFPRRFSMKNDDALDEGSLSLGAVIRCGGHGRRRDGDVLLGLPAGSQGRRGHTEPAAR</sequence>